<dbReference type="AlphaFoldDB" id="A0A5B0ENZ7"/>
<organism evidence="1 2">
    <name type="scientific">Paeniglutamicibacter gangotriensis</name>
    <dbReference type="NCBI Taxonomy" id="254787"/>
    <lineage>
        <taxon>Bacteria</taxon>
        <taxon>Bacillati</taxon>
        <taxon>Actinomycetota</taxon>
        <taxon>Actinomycetes</taxon>
        <taxon>Micrococcales</taxon>
        <taxon>Micrococcaceae</taxon>
        <taxon>Paeniglutamicibacter</taxon>
    </lineage>
</organism>
<proteinExistence type="predicted"/>
<sequence length="752" mass="81138">MQSVPGFPTDLTSSEPTAEVRINGVPVDFEDVSVASDIQSAMPSHVAAAGGSVVASTGDVTILPNKDVITAPNHPWNGSTPTQGSKVTVDAGYGDARARVFTGGIDNVSGAPSDPAVSAGLIDAVDKLDQRITIPPLLNAAPSLSDDWTFRRAGLSSIYITDRVLRHCGFYATPRLSGNVVFAAPMMGSTWPERGVLVSAWAHSDPNASAAFRKTPWGMGLGNAVLAYKPEIGSGNGQLDGPFQMVFSRSLHTTMTTSASWSVMWGNNGVRVAMTSDGRVVAQHVVGKVAGPIILTLSASSAASADTFTVRWLPTGNVTIYASNGQTVTTTVALPSGVTSTPMSDIEIFQPPETSVWGGMQASFSTYQHHQFPRTATITQPTKGYGLIATPFFDDVSCADILKAQAEAELAAMWIDEHGVFQWVSRDVLTSTAPVGTLTSTENLLDLPWEVPPKSVFSKVIVESQQANVTRRAKNNLTLWTDSNSSMDNRDESTTFIEPPADEEWGQVDWPPSRAAAAPVGELRWGRGSYMGGVVMEEYQDERWASAVELAQTTSTISPQKWLISSKATITANQAIDLRMREHLDFSTQSGRDLAVVRGKWKNQWEDLATTGTATGPPDAPVLNHPVGAWIQDAGELKEFADWMAAQVTVSAPIIRDVPIIPDTRIQKGDVFWLEDTDVYRVRLKVLVMGLNLTISAGPPVTMDQSITCRIISMERLGMTYEEFNLEGPNVTYQQWQAQGPLPQTYADFNNT</sequence>
<evidence type="ECO:0000313" key="1">
    <source>
        <dbReference type="EMBL" id="KAA0979875.1"/>
    </source>
</evidence>
<dbReference type="EMBL" id="VOBL01000001">
    <property type="protein sequence ID" value="KAA0979875.1"/>
    <property type="molecule type" value="Genomic_DNA"/>
</dbReference>
<reference evidence="1 2" key="1">
    <citation type="submission" date="2019-07" db="EMBL/GenBank/DDBJ databases">
        <title>Analysis of the biochemical properties, biological activity and biotechnological potential of siderophores and biosurfactants produced by Antarctic psychrotolerant bacteria.</title>
        <authorList>
            <person name="Styczynski M."/>
            <person name="Krucon T."/>
            <person name="Decewicz P."/>
            <person name="Dziewit L."/>
        </authorList>
    </citation>
    <scope>NUCLEOTIDE SEQUENCE [LARGE SCALE GENOMIC DNA]</scope>
    <source>
        <strain evidence="1 2">ANT_H27</strain>
    </source>
</reference>
<evidence type="ECO:0000313" key="2">
    <source>
        <dbReference type="Proteomes" id="UP000323856"/>
    </source>
</evidence>
<dbReference type="RefSeq" id="WP_149618421.1">
    <property type="nucleotide sequence ID" value="NZ_VOBL01000001.1"/>
</dbReference>
<name>A0A5B0ENZ7_9MICC</name>
<dbReference type="OrthoDB" id="4922133at2"/>
<gene>
    <name evidence="1" type="ORF">FQ154_01575</name>
</gene>
<comment type="caution">
    <text evidence="1">The sequence shown here is derived from an EMBL/GenBank/DDBJ whole genome shotgun (WGS) entry which is preliminary data.</text>
</comment>
<protein>
    <submittedName>
        <fullName evidence="1">Uncharacterized protein</fullName>
    </submittedName>
</protein>
<accession>A0A5B0ENZ7</accession>
<dbReference type="Proteomes" id="UP000323856">
    <property type="component" value="Unassembled WGS sequence"/>
</dbReference>